<keyword evidence="2" id="KW-1185">Reference proteome</keyword>
<dbReference type="AlphaFoldDB" id="A0A0C9YXD1"/>
<reference evidence="2" key="2">
    <citation type="submission" date="2015-01" db="EMBL/GenBank/DDBJ databases">
        <title>Evolutionary Origins and Diversification of the Mycorrhizal Mutualists.</title>
        <authorList>
            <consortium name="DOE Joint Genome Institute"/>
            <consortium name="Mycorrhizal Genomics Consortium"/>
            <person name="Kohler A."/>
            <person name="Kuo A."/>
            <person name="Nagy L.G."/>
            <person name="Floudas D."/>
            <person name="Copeland A."/>
            <person name="Barry K.W."/>
            <person name="Cichocki N."/>
            <person name="Veneault-Fourrey C."/>
            <person name="LaButti K."/>
            <person name="Lindquist E.A."/>
            <person name="Lipzen A."/>
            <person name="Lundell T."/>
            <person name="Morin E."/>
            <person name="Murat C."/>
            <person name="Riley R."/>
            <person name="Ohm R."/>
            <person name="Sun H."/>
            <person name="Tunlid A."/>
            <person name="Henrissat B."/>
            <person name="Grigoriev I.V."/>
            <person name="Hibbett D.S."/>
            <person name="Martin F."/>
        </authorList>
    </citation>
    <scope>NUCLEOTIDE SEQUENCE [LARGE SCALE GENOMIC DNA]</scope>
    <source>
        <strain evidence="2">441</strain>
    </source>
</reference>
<name>A0A0C9YXD1_9AGAM</name>
<dbReference type="Proteomes" id="UP000054018">
    <property type="component" value="Unassembled WGS sequence"/>
</dbReference>
<dbReference type="HOGENOM" id="CLU_2776918_0_0_1"/>
<sequence>MVSVVSPTLRLLGFGRGDVAPATANPRLVGTRKTIPTCNNPPSPYRLQTQHVQNAPDQCYRIENYRQDT</sequence>
<evidence type="ECO:0000313" key="1">
    <source>
        <dbReference type="EMBL" id="KIK21426.1"/>
    </source>
</evidence>
<reference evidence="1 2" key="1">
    <citation type="submission" date="2014-04" db="EMBL/GenBank/DDBJ databases">
        <authorList>
            <consortium name="DOE Joint Genome Institute"/>
            <person name="Kuo A."/>
            <person name="Kohler A."/>
            <person name="Costa M.D."/>
            <person name="Nagy L.G."/>
            <person name="Floudas D."/>
            <person name="Copeland A."/>
            <person name="Barry K.W."/>
            <person name="Cichocki N."/>
            <person name="Veneault-Fourrey C."/>
            <person name="LaButti K."/>
            <person name="Lindquist E.A."/>
            <person name="Lipzen A."/>
            <person name="Lundell T."/>
            <person name="Morin E."/>
            <person name="Murat C."/>
            <person name="Sun H."/>
            <person name="Tunlid A."/>
            <person name="Henrissat B."/>
            <person name="Grigoriev I.V."/>
            <person name="Hibbett D.S."/>
            <person name="Martin F."/>
            <person name="Nordberg H.P."/>
            <person name="Cantor M.N."/>
            <person name="Hua S.X."/>
        </authorList>
    </citation>
    <scope>NUCLEOTIDE SEQUENCE [LARGE SCALE GENOMIC DNA]</scope>
    <source>
        <strain evidence="1 2">441</strain>
    </source>
</reference>
<proteinExistence type="predicted"/>
<protein>
    <submittedName>
        <fullName evidence="1">Uncharacterized protein</fullName>
    </submittedName>
</protein>
<evidence type="ECO:0000313" key="2">
    <source>
        <dbReference type="Proteomes" id="UP000054018"/>
    </source>
</evidence>
<gene>
    <name evidence="1" type="ORF">PISMIDRAFT_545678</name>
</gene>
<accession>A0A0C9YXD1</accession>
<organism evidence="1 2">
    <name type="scientific">Pisolithus microcarpus 441</name>
    <dbReference type="NCBI Taxonomy" id="765257"/>
    <lineage>
        <taxon>Eukaryota</taxon>
        <taxon>Fungi</taxon>
        <taxon>Dikarya</taxon>
        <taxon>Basidiomycota</taxon>
        <taxon>Agaricomycotina</taxon>
        <taxon>Agaricomycetes</taxon>
        <taxon>Agaricomycetidae</taxon>
        <taxon>Boletales</taxon>
        <taxon>Sclerodermatineae</taxon>
        <taxon>Pisolithaceae</taxon>
        <taxon>Pisolithus</taxon>
    </lineage>
</organism>
<dbReference type="EMBL" id="KN833752">
    <property type="protein sequence ID" value="KIK21426.1"/>
    <property type="molecule type" value="Genomic_DNA"/>
</dbReference>